<dbReference type="Proteomes" id="UP000646053">
    <property type="component" value="Unassembled WGS sequence"/>
</dbReference>
<protein>
    <submittedName>
        <fullName evidence="2">DUF3769 domain-containing protein</fullName>
    </submittedName>
</protein>
<evidence type="ECO:0000313" key="3">
    <source>
        <dbReference type="Proteomes" id="UP000646053"/>
    </source>
</evidence>
<gene>
    <name evidence="2" type="ORF">GS601_18380</name>
</gene>
<organism evidence="2 3">
    <name type="scientific">Myxacorys almedinensis A</name>
    <dbReference type="NCBI Taxonomy" id="2690445"/>
    <lineage>
        <taxon>Bacteria</taxon>
        <taxon>Bacillati</taxon>
        <taxon>Cyanobacteriota</taxon>
        <taxon>Cyanophyceae</taxon>
        <taxon>Leptolyngbyales</taxon>
        <taxon>Leptolyngbyaceae</taxon>
        <taxon>Myxacorys</taxon>
        <taxon>Myxacorys almedinensis</taxon>
    </lineage>
</organism>
<dbReference type="GO" id="GO:1990351">
    <property type="term" value="C:transporter complex"/>
    <property type="evidence" value="ECO:0007669"/>
    <property type="project" value="TreeGrafter"/>
</dbReference>
<feature type="compositionally biased region" description="Polar residues" evidence="1">
    <location>
        <begin position="1"/>
        <end position="10"/>
    </location>
</feature>
<evidence type="ECO:0000256" key="1">
    <source>
        <dbReference type="SAM" id="MobiDB-lite"/>
    </source>
</evidence>
<dbReference type="AlphaFoldDB" id="A0A8J8CP91"/>
<accession>A0A8J8CP91</accession>
<dbReference type="InterPro" id="IPR050218">
    <property type="entry name" value="LptD"/>
</dbReference>
<dbReference type="GO" id="GO:0009279">
    <property type="term" value="C:cell outer membrane"/>
    <property type="evidence" value="ECO:0007669"/>
    <property type="project" value="TreeGrafter"/>
</dbReference>
<reference evidence="2" key="1">
    <citation type="submission" date="2019-12" db="EMBL/GenBank/DDBJ databases">
        <title>High-Quality draft genome sequences of three cyanobacteria isolated from the limestone walls of the Old Cathedral of Coimbra.</title>
        <authorList>
            <person name="Tiago I."/>
            <person name="Soares F."/>
            <person name="Portugal A."/>
        </authorList>
    </citation>
    <scope>NUCLEOTIDE SEQUENCE</scope>
    <source>
        <strain evidence="2">A</strain>
    </source>
</reference>
<comment type="caution">
    <text evidence="2">The sequence shown here is derived from an EMBL/GenBank/DDBJ whole genome shotgun (WGS) entry which is preliminary data.</text>
</comment>
<dbReference type="PANTHER" id="PTHR30189">
    <property type="entry name" value="LPS-ASSEMBLY PROTEIN"/>
    <property type="match status" value="1"/>
</dbReference>
<sequence length="717" mass="78071">MRSFGQNPASRQPPVLAQPSPPEPSPIPLSQWKRTAVLQSAAALKDASTLAQTTPSTPLPPEQPPTPPSPAQPPAPATPTPAPSPAPTTPTPAPIPTEQLNNQGFLELRADRQDYDTRRQIFTAEGNVSLRFRGALITADRLQANLLNRLTVAEGNVVLTRGEQVLRGQRFRYNLIQEEGTIEQASGEIYLPTSQTDFNPNLPTDITAGSIPRGSLGDRLTANQPPQQVTRQGTVGVTLGSRRTAGGVASIPETGGTISRLRFEADQIAFYPEGWQARSVRITNDPFSPPELELRTDLAQLTRLSPLRDELRATRPRLVFDQGFSLPLLRNRVILDRNERQATGIGFGIDGDDRGGVFLERSIDVLPPGPIQFTVTPQFYVQRAVQGGNGLADLFGVRTQVSAPLSPRTAVRGDAILTSFDLGKIEDNLRGSLRAQQLIGTHTLSLEASYRDRLFNNSLGFQDVQSSVGALFYSPTIALGNTGINASYQVGYQFVNADTDRPELLPADRRNNRVSLSRFQASAALSRGFLLWRGQGLPPTATEGLRYSPVPVVPYIAVGTGVTGVTSAYSNGDVQNSLNATVSLLGQFGNFSRPFLDYTAFNISYTQAFRDGSSPFLFDRIADDRILSAGISQQIYGPFRFGFQTSYNVQTGREISTDYILEYSRRTYSVALRYNPVLQLGSINLQISDFNWTGGGNQPFEGSGVRPVQGGVRQLPE</sequence>
<dbReference type="InterPro" id="IPR022244">
    <property type="entry name" value="DUF3769"/>
</dbReference>
<dbReference type="Pfam" id="PF12600">
    <property type="entry name" value="DUF3769"/>
    <property type="match status" value="1"/>
</dbReference>
<feature type="region of interest" description="Disordered" evidence="1">
    <location>
        <begin position="1"/>
        <end position="100"/>
    </location>
</feature>
<proteinExistence type="predicted"/>
<dbReference type="Gene3D" id="2.60.450.10">
    <property type="entry name" value="Lipopolysaccharide (LPS) transport protein A like domain"/>
    <property type="match status" value="1"/>
</dbReference>
<dbReference type="PANTHER" id="PTHR30189:SF1">
    <property type="entry name" value="LPS-ASSEMBLY PROTEIN LPTD"/>
    <property type="match status" value="1"/>
</dbReference>
<name>A0A8J8CP91_9CYAN</name>
<feature type="compositionally biased region" description="Pro residues" evidence="1">
    <location>
        <begin position="57"/>
        <end position="95"/>
    </location>
</feature>
<evidence type="ECO:0000313" key="2">
    <source>
        <dbReference type="EMBL" id="NDJ19232.1"/>
    </source>
</evidence>
<keyword evidence="3" id="KW-1185">Reference proteome</keyword>
<dbReference type="EMBL" id="WVIE01000027">
    <property type="protein sequence ID" value="NDJ19232.1"/>
    <property type="molecule type" value="Genomic_DNA"/>
</dbReference>
<feature type="region of interest" description="Disordered" evidence="1">
    <location>
        <begin position="698"/>
        <end position="717"/>
    </location>
</feature>